<comment type="cofactor">
    <cofactor evidence="1 5">
        <name>thiamine diphosphate</name>
        <dbReference type="ChEBI" id="CHEBI:58937"/>
    </cofactor>
</comment>
<feature type="domain" description="Dehydrogenase E1 component" evidence="6">
    <location>
        <begin position="113"/>
        <end position="408"/>
    </location>
</feature>
<dbReference type="CDD" id="cd02000">
    <property type="entry name" value="TPP_E1_PDC_ADC_BCADC"/>
    <property type="match status" value="1"/>
</dbReference>
<dbReference type="Proteomes" id="UP001153365">
    <property type="component" value="Unassembled WGS sequence"/>
</dbReference>
<evidence type="ECO:0000256" key="2">
    <source>
        <dbReference type="ARBA" id="ARBA00023002"/>
    </source>
</evidence>
<keyword evidence="8" id="KW-1185">Reference proteome</keyword>
<evidence type="ECO:0000256" key="5">
    <source>
        <dbReference type="RuleBase" id="RU361139"/>
    </source>
</evidence>
<dbReference type="InterPro" id="IPR029061">
    <property type="entry name" value="THDP-binding"/>
</dbReference>
<keyword evidence="4 5" id="KW-0670">Pyruvate</keyword>
<evidence type="ECO:0000313" key="7">
    <source>
        <dbReference type="EMBL" id="CAH7688662.1"/>
    </source>
</evidence>
<dbReference type="EC" id="1.2.4.1" evidence="5"/>
<evidence type="ECO:0000256" key="3">
    <source>
        <dbReference type="ARBA" id="ARBA00023052"/>
    </source>
</evidence>
<reference evidence="7" key="1">
    <citation type="submission" date="2022-06" db="EMBL/GenBank/DDBJ databases">
        <authorList>
            <consortium name="SYNGENTA / RWTH Aachen University"/>
        </authorList>
    </citation>
    <scope>NUCLEOTIDE SEQUENCE</scope>
</reference>
<dbReference type="GO" id="GO:0004739">
    <property type="term" value="F:pyruvate dehydrogenase (acetyl-transferring) activity"/>
    <property type="evidence" value="ECO:0007669"/>
    <property type="project" value="UniProtKB-UniRule"/>
</dbReference>
<dbReference type="InterPro" id="IPR050642">
    <property type="entry name" value="PDH_E1_Alpha_Subunit"/>
</dbReference>
<dbReference type="InterPro" id="IPR017597">
    <property type="entry name" value="Pyrv_DH_E1_asu_subgrp-y"/>
</dbReference>
<dbReference type="Gene3D" id="3.40.50.970">
    <property type="match status" value="1"/>
</dbReference>
<organism evidence="7 8">
    <name type="scientific">Phakopsora pachyrhizi</name>
    <name type="common">Asian soybean rust disease fungus</name>
    <dbReference type="NCBI Taxonomy" id="170000"/>
    <lineage>
        <taxon>Eukaryota</taxon>
        <taxon>Fungi</taxon>
        <taxon>Dikarya</taxon>
        <taxon>Basidiomycota</taxon>
        <taxon>Pucciniomycotina</taxon>
        <taxon>Pucciniomycetes</taxon>
        <taxon>Pucciniales</taxon>
        <taxon>Phakopsoraceae</taxon>
        <taxon>Phakopsora</taxon>
    </lineage>
</organism>
<comment type="catalytic activity">
    <reaction evidence="5">
        <text>N(6)-[(R)-lipoyl]-L-lysyl-[protein] + pyruvate + H(+) = N(6)-[(R)-S(8)-acetyldihydrolipoyl]-L-lysyl-[protein] + CO2</text>
        <dbReference type="Rhea" id="RHEA:19189"/>
        <dbReference type="Rhea" id="RHEA-COMP:10474"/>
        <dbReference type="Rhea" id="RHEA-COMP:10478"/>
        <dbReference type="ChEBI" id="CHEBI:15361"/>
        <dbReference type="ChEBI" id="CHEBI:15378"/>
        <dbReference type="ChEBI" id="CHEBI:16526"/>
        <dbReference type="ChEBI" id="CHEBI:83099"/>
        <dbReference type="ChEBI" id="CHEBI:83111"/>
        <dbReference type="EC" id="1.2.4.1"/>
    </reaction>
</comment>
<dbReference type="GO" id="GO:0006086">
    <property type="term" value="P:pyruvate decarboxylation to acetyl-CoA"/>
    <property type="evidence" value="ECO:0007669"/>
    <property type="project" value="InterPro"/>
</dbReference>
<protein>
    <recommendedName>
        <fullName evidence="5">Pyruvate dehydrogenase E1 component subunit alpha</fullName>
        <ecNumber evidence="5">1.2.4.1</ecNumber>
    </recommendedName>
</protein>
<dbReference type="PANTHER" id="PTHR11516:SF60">
    <property type="entry name" value="PYRUVATE DEHYDROGENASE E1 COMPONENT SUBUNIT ALPHA"/>
    <property type="match status" value="1"/>
</dbReference>
<evidence type="ECO:0000313" key="8">
    <source>
        <dbReference type="Proteomes" id="UP001153365"/>
    </source>
</evidence>
<dbReference type="FunFam" id="3.40.50.970:FF:000013">
    <property type="entry name" value="Pyruvate dehydrogenase E1 component subunit alpha"/>
    <property type="match status" value="1"/>
</dbReference>
<dbReference type="Pfam" id="PF00676">
    <property type="entry name" value="E1_dh"/>
    <property type="match status" value="1"/>
</dbReference>
<name>A0AAV0BNS0_PHAPC</name>
<dbReference type="NCBIfam" id="TIGR03182">
    <property type="entry name" value="PDH_E1_alph_y"/>
    <property type="match status" value="1"/>
</dbReference>
<accession>A0AAV0BNS0</accession>
<evidence type="ECO:0000259" key="6">
    <source>
        <dbReference type="Pfam" id="PF00676"/>
    </source>
</evidence>
<comment type="caution">
    <text evidence="7">The sequence shown here is derived from an EMBL/GenBank/DDBJ whole genome shotgun (WGS) entry which is preliminary data.</text>
</comment>
<proteinExistence type="predicted"/>
<keyword evidence="2 5" id="KW-0560">Oxidoreductase</keyword>
<evidence type="ECO:0000256" key="4">
    <source>
        <dbReference type="ARBA" id="ARBA00023317"/>
    </source>
</evidence>
<dbReference type="SUPFAM" id="SSF52518">
    <property type="entry name" value="Thiamin diphosphate-binding fold (THDP-binding)"/>
    <property type="match status" value="1"/>
</dbReference>
<dbReference type="EMBL" id="CALTRL010006001">
    <property type="protein sequence ID" value="CAH7688662.1"/>
    <property type="molecule type" value="Genomic_DNA"/>
</dbReference>
<evidence type="ECO:0000256" key="1">
    <source>
        <dbReference type="ARBA" id="ARBA00001964"/>
    </source>
</evidence>
<sequence>MVNTNLITRRLLVNSQRQLIHSLQSNYKTPLQLLRPISSLSDQISSQRCIQNIRSLQTAAGSSSIENESVPSDNDQKFTVNLDPEYYHTYRCDPPSLELSLSKSELIEMYRLMVTMRRMEMAADTLYKQKLIRGFCHLATGQEAVSVGMHTAIKPEDSIITAYRCHPFAVLRGGSIKGVIAELLGRQDGMSSGKGGSMHIFTKTFFGGNGIVGAQVPVGAGLAFAQKYLGKEDKLATFIMYGDGASNQGQCFEAFNMAKLWNLPAIFVCENNLYGMGTSAARSSSNTKYYTRGDLIPGLQVNGMDVLSVHNACKYAKDWTTSGKGPLMLEFVTYRYGGHSMSDPGTTYRTREEIQHMRSTNDPITGLRNRLLEWDVISEQDLKSIDKKAKAEVDVAVEEAKKSPEPTIEKDMWTDIYYKGTNPKWMRGREKEEIHYFSPEECSGEIPKSL</sequence>
<gene>
    <name evidence="7" type="ORF">PPACK8108_LOCUS23654</name>
</gene>
<comment type="function">
    <text evidence="5">The pyruvate dehydrogenase complex catalyzes the overall conversion of pyruvate to acetyl-CoA and CO(2).</text>
</comment>
<keyword evidence="3 5" id="KW-0786">Thiamine pyrophosphate</keyword>
<dbReference type="InterPro" id="IPR001017">
    <property type="entry name" value="DH_E1"/>
</dbReference>
<dbReference type="AlphaFoldDB" id="A0AAV0BNS0"/>
<dbReference type="PANTHER" id="PTHR11516">
    <property type="entry name" value="PYRUVATE DEHYDROGENASE E1 COMPONENT, ALPHA SUBUNIT BACTERIAL AND ORGANELLAR"/>
    <property type="match status" value="1"/>
</dbReference>